<sequence length="46" mass="5200">MFSTKKKNLLKILCFQTCKVVTSGTQTVLIPTDICVIIHLRIRVPV</sequence>
<reference evidence="1" key="2">
    <citation type="journal article" date="2015" name="Fish Shellfish Immunol.">
        <title>Early steps in the European eel (Anguilla anguilla)-Vibrio vulnificus interaction in the gills: Role of the RtxA13 toxin.</title>
        <authorList>
            <person name="Callol A."/>
            <person name="Pajuelo D."/>
            <person name="Ebbesson L."/>
            <person name="Teles M."/>
            <person name="MacKenzie S."/>
            <person name="Amaro C."/>
        </authorList>
    </citation>
    <scope>NUCLEOTIDE SEQUENCE</scope>
</reference>
<accession>A0A0E9SPC3</accession>
<dbReference type="AlphaFoldDB" id="A0A0E9SPC3"/>
<organism evidence="1">
    <name type="scientific">Anguilla anguilla</name>
    <name type="common">European freshwater eel</name>
    <name type="synonym">Muraena anguilla</name>
    <dbReference type="NCBI Taxonomy" id="7936"/>
    <lineage>
        <taxon>Eukaryota</taxon>
        <taxon>Metazoa</taxon>
        <taxon>Chordata</taxon>
        <taxon>Craniata</taxon>
        <taxon>Vertebrata</taxon>
        <taxon>Euteleostomi</taxon>
        <taxon>Actinopterygii</taxon>
        <taxon>Neopterygii</taxon>
        <taxon>Teleostei</taxon>
        <taxon>Anguilliformes</taxon>
        <taxon>Anguillidae</taxon>
        <taxon>Anguilla</taxon>
    </lineage>
</organism>
<protein>
    <submittedName>
        <fullName evidence="1">Uncharacterized protein</fullName>
    </submittedName>
</protein>
<dbReference type="EMBL" id="GBXM01066062">
    <property type="protein sequence ID" value="JAH42515.1"/>
    <property type="molecule type" value="Transcribed_RNA"/>
</dbReference>
<evidence type="ECO:0000313" key="1">
    <source>
        <dbReference type="EMBL" id="JAH42515.1"/>
    </source>
</evidence>
<name>A0A0E9SPC3_ANGAN</name>
<reference evidence="1" key="1">
    <citation type="submission" date="2014-11" db="EMBL/GenBank/DDBJ databases">
        <authorList>
            <person name="Amaro Gonzalez C."/>
        </authorList>
    </citation>
    <scope>NUCLEOTIDE SEQUENCE</scope>
</reference>
<proteinExistence type="predicted"/>